<dbReference type="RefSeq" id="WP_386771727.1">
    <property type="nucleotide sequence ID" value="NZ_JBHRUG010000009.1"/>
</dbReference>
<comment type="caution">
    <text evidence="5">The sequence shown here is derived from an EMBL/GenBank/DDBJ whole genome shotgun (WGS) entry which is preliminary data.</text>
</comment>
<keyword evidence="2 5" id="KW-0238">DNA-binding</keyword>
<reference evidence="6" key="1">
    <citation type="journal article" date="2019" name="Int. J. Syst. Evol. Microbiol.">
        <title>The Global Catalogue of Microorganisms (GCM) 10K type strain sequencing project: providing services to taxonomists for standard genome sequencing and annotation.</title>
        <authorList>
            <consortium name="The Broad Institute Genomics Platform"/>
            <consortium name="The Broad Institute Genome Sequencing Center for Infectious Disease"/>
            <person name="Wu L."/>
            <person name="Ma J."/>
        </authorList>
    </citation>
    <scope>NUCLEOTIDE SEQUENCE [LARGE SCALE GENOMIC DNA]</scope>
    <source>
        <strain evidence="6">CECT 7698</strain>
    </source>
</reference>
<dbReference type="Pfam" id="PF00532">
    <property type="entry name" value="Peripla_BP_1"/>
    <property type="match status" value="1"/>
</dbReference>
<dbReference type="PANTHER" id="PTHR30146">
    <property type="entry name" value="LACI-RELATED TRANSCRIPTIONAL REPRESSOR"/>
    <property type="match status" value="1"/>
</dbReference>
<dbReference type="InterPro" id="IPR001761">
    <property type="entry name" value="Peripla_BP/Lac1_sug-bd_dom"/>
</dbReference>
<evidence type="ECO:0000313" key="5">
    <source>
        <dbReference type="EMBL" id="MFC3282708.1"/>
    </source>
</evidence>
<dbReference type="InterPro" id="IPR010982">
    <property type="entry name" value="Lambda_DNA-bd_dom_sf"/>
</dbReference>
<dbReference type="SUPFAM" id="SSF47413">
    <property type="entry name" value="lambda repressor-like DNA-binding domains"/>
    <property type="match status" value="1"/>
</dbReference>
<keyword evidence="6" id="KW-1185">Reference proteome</keyword>
<evidence type="ECO:0000256" key="2">
    <source>
        <dbReference type="ARBA" id="ARBA00023125"/>
    </source>
</evidence>
<dbReference type="Proteomes" id="UP001595579">
    <property type="component" value="Unassembled WGS sequence"/>
</dbReference>
<dbReference type="CDD" id="cd01392">
    <property type="entry name" value="HTH_LacI"/>
    <property type="match status" value="1"/>
</dbReference>
<gene>
    <name evidence="5" type="ORF">ACFOEV_03700</name>
</gene>
<proteinExistence type="predicted"/>
<dbReference type="EMBL" id="JBHRUG010000009">
    <property type="protein sequence ID" value="MFC3282708.1"/>
    <property type="molecule type" value="Genomic_DNA"/>
</dbReference>
<dbReference type="GO" id="GO:0003677">
    <property type="term" value="F:DNA binding"/>
    <property type="evidence" value="ECO:0007669"/>
    <property type="project" value="UniProtKB-KW"/>
</dbReference>
<dbReference type="CDD" id="cd06278">
    <property type="entry name" value="PBP1_LacI-like"/>
    <property type="match status" value="1"/>
</dbReference>
<dbReference type="InterPro" id="IPR000843">
    <property type="entry name" value="HTH_LacI"/>
</dbReference>
<sequence>MNKNSKPQANQKVTASDVAARAGVSKWTVSRTFTEGASVSPRARERVLKAAAELGYRPNLLARGLTKRQTHIVGLVVDEMDNPNLLALINATTSQLQSRGYLSMLLNITEDNRHGAAISLADQFQVDGLIFLGTVLNDELVSLARDIRHIPLVVLYRNCEDPDIQVVSTDGYAAGREIAELLVTQGYRRIGYMAGPVSESTRLRRLGGFQDGLARHGVTGIEILEADHYRRDRGFTVLGDYLEATSERDRVEALFCENDILAVGALDALSAQGLSGSMAIVGFDDIELADSPRYELTTYRQPMQALVAEAIHRVVDRSAAENHQLLPGELILRKSHLLNS</sequence>
<dbReference type="SUPFAM" id="SSF53822">
    <property type="entry name" value="Periplasmic binding protein-like I"/>
    <property type="match status" value="1"/>
</dbReference>
<organism evidence="5 6">
    <name type="scientific">Litchfieldella rifensis</name>
    <dbReference type="NCBI Taxonomy" id="762643"/>
    <lineage>
        <taxon>Bacteria</taxon>
        <taxon>Pseudomonadati</taxon>
        <taxon>Pseudomonadota</taxon>
        <taxon>Gammaproteobacteria</taxon>
        <taxon>Oceanospirillales</taxon>
        <taxon>Halomonadaceae</taxon>
        <taxon>Litchfieldella</taxon>
    </lineage>
</organism>
<keyword evidence="3" id="KW-0804">Transcription</keyword>
<evidence type="ECO:0000256" key="1">
    <source>
        <dbReference type="ARBA" id="ARBA00023015"/>
    </source>
</evidence>
<dbReference type="Gene3D" id="1.10.260.40">
    <property type="entry name" value="lambda repressor-like DNA-binding domains"/>
    <property type="match status" value="1"/>
</dbReference>
<protein>
    <submittedName>
        <fullName evidence="5">LacI family DNA-binding transcriptional regulator</fullName>
    </submittedName>
</protein>
<dbReference type="Gene3D" id="3.40.50.2300">
    <property type="match status" value="2"/>
</dbReference>
<feature type="domain" description="HTH lacI-type" evidence="4">
    <location>
        <begin position="13"/>
        <end position="67"/>
    </location>
</feature>
<evidence type="ECO:0000256" key="3">
    <source>
        <dbReference type="ARBA" id="ARBA00023163"/>
    </source>
</evidence>
<dbReference type="SMART" id="SM00354">
    <property type="entry name" value="HTH_LACI"/>
    <property type="match status" value="1"/>
</dbReference>
<dbReference type="Pfam" id="PF00356">
    <property type="entry name" value="LacI"/>
    <property type="match status" value="1"/>
</dbReference>
<dbReference type="PROSITE" id="PS50932">
    <property type="entry name" value="HTH_LACI_2"/>
    <property type="match status" value="1"/>
</dbReference>
<dbReference type="InterPro" id="IPR028082">
    <property type="entry name" value="Peripla_BP_I"/>
</dbReference>
<dbReference type="PANTHER" id="PTHR30146:SF109">
    <property type="entry name" value="HTH-TYPE TRANSCRIPTIONAL REGULATOR GALS"/>
    <property type="match status" value="1"/>
</dbReference>
<accession>A0ABV7LJS6</accession>
<evidence type="ECO:0000313" key="6">
    <source>
        <dbReference type="Proteomes" id="UP001595579"/>
    </source>
</evidence>
<evidence type="ECO:0000259" key="4">
    <source>
        <dbReference type="PROSITE" id="PS50932"/>
    </source>
</evidence>
<keyword evidence="1" id="KW-0805">Transcription regulation</keyword>
<name>A0ABV7LJS6_9GAMM</name>